<dbReference type="EMBL" id="LR796553">
    <property type="protein sequence ID" value="CAB4151136.1"/>
    <property type="molecule type" value="Genomic_DNA"/>
</dbReference>
<evidence type="ECO:0000313" key="2">
    <source>
        <dbReference type="EMBL" id="CAB4151136.1"/>
    </source>
</evidence>
<organism evidence="2">
    <name type="scientific">uncultured Caudovirales phage</name>
    <dbReference type="NCBI Taxonomy" id="2100421"/>
    <lineage>
        <taxon>Viruses</taxon>
        <taxon>Duplodnaviria</taxon>
        <taxon>Heunggongvirae</taxon>
        <taxon>Uroviricota</taxon>
        <taxon>Caudoviricetes</taxon>
        <taxon>Peduoviridae</taxon>
        <taxon>Maltschvirus</taxon>
        <taxon>Maltschvirus maltsch</taxon>
    </lineage>
</organism>
<gene>
    <name evidence="2" type="ORF">UFOVP586_2</name>
</gene>
<reference evidence="2" key="1">
    <citation type="submission" date="2020-04" db="EMBL/GenBank/DDBJ databases">
        <authorList>
            <person name="Chiriac C."/>
            <person name="Salcher M."/>
            <person name="Ghai R."/>
            <person name="Kavagutti S V."/>
        </authorList>
    </citation>
    <scope>NUCLEOTIDE SEQUENCE</scope>
</reference>
<feature type="region of interest" description="Disordered" evidence="1">
    <location>
        <begin position="466"/>
        <end position="486"/>
    </location>
</feature>
<name>A0A6J5N1M0_9CAUD</name>
<sequence>MPIDPNIAMGVRPMEQPNVLGQMAQVMAMRQAQQEYEGSAGVNKLARQGVQDPYAYMQYGKPGRDTAASITKIQEEKLKSDEKRNVMLGGLAGPVLENPTPTTFNFALDRAVNYGLMTPAQKQEVMAQYGGNPESIKGYAAQIFKGSINAQAQQANATSIANNQRTVGATLAGVGVSRDNFNLAREKYNDQLNYGGDIVTTTMPNPETGEPMEVQTRRNIRGGGLIPLEVQAPPMRVDISPSSASASYQASGGAAPTNALATQVAPQGGVAPAANVNALNPNAPIFAKPKQVVRQPVAVIKDGVVTLVPPEQAVGMTPATPGAEKALEKTVVAKEGKQAVNGVLNTLYSEYNNLVKSGGITDTRKSAEDNIAARTGASGLGQLTGSYTGSESQSFRDTIEQTRPLLLTAIMKATGLSATQLNSNVELQTYLKTATDPKVSIQSNVKALNNISSMFGIGEKFEVPEVGGAKPKETKPTDAPPAGLAPDIAKLWQYMTPEDRKLWQK</sequence>
<protein>
    <submittedName>
        <fullName evidence="2">Uncharacterized protein</fullName>
    </submittedName>
</protein>
<accession>A0A6J5N1M0</accession>
<evidence type="ECO:0000256" key="1">
    <source>
        <dbReference type="SAM" id="MobiDB-lite"/>
    </source>
</evidence>
<proteinExistence type="predicted"/>